<evidence type="ECO:0000256" key="4">
    <source>
        <dbReference type="ARBA" id="ARBA00022692"/>
    </source>
</evidence>
<dbReference type="GO" id="GO:0005886">
    <property type="term" value="C:plasma membrane"/>
    <property type="evidence" value="ECO:0007669"/>
    <property type="project" value="UniProtKB-SubCell"/>
</dbReference>
<feature type="transmembrane region" description="Helical" evidence="8">
    <location>
        <begin position="165"/>
        <end position="183"/>
    </location>
</feature>
<comment type="subcellular location">
    <subcellularLocation>
        <location evidence="1">Cell membrane</location>
        <topology evidence="1">Multi-pass membrane protein</topology>
    </subcellularLocation>
</comment>
<dbReference type="AlphaFoldDB" id="A0A917MV56"/>
<evidence type="ECO:0000313" key="10">
    <source>
        <dbReference type="Proteomes" id="UP000627292"/>
    </source>
</evidence>
<dbReference type="Pfam" id="PF09721">
    <property type="entry name" value="Exosortase_EpsH"/>
    <property type="match status" value="1"/>
</dbReference>
<evidence type="ECO:0000256" key="2">
    <source>
        <dbReference type="ARBA" id="ARBA00022475"/>
    </source>
</evidence>
<dbReference type="GO" id="GO:0008233">
    <property type="term" value="F:peptidase activity"/>
    <property type="evidence" value="ECO:0007669"/>
    <property type="project" value="UniProtKB-KW"/>
</dbReference>
<evidence type="ECO:0000256" key="7">
    <source>
        <dbReference type="ARBA" id="ARBA00023136"/>
    </source>
</evidence>
<evidence type="ECO:0000313" key="9">
    <source>
        <dbReference type="EMBL" id="GGH66062.1"/>
    </source>
</evidence>
<keyword evidence="3" id="KW-0645">Protease</keyword>
<feature type="transmembrane region" description="Helical" evidence="8">
    <location>
        <begin position="195"/>
        <end position="222"/>
    </location>
</feature>
<evidence type="ECO:0000256" key="8">
    <source>
        <dbReference type="SAM" id="Phobius"/>
    </source>
</evidence>
<reference evidence="9" key="1">
    <citation type="journal article" date="2014" name="Int. J. Syst. Evol. Microbiol.">
        <title>Complete genome sequence of Corynebacterium casei LMG S-19264T (=DSM 44701T), isolated from a smear-ripened cheese.</title>
        <authorList>
            <consortium name="US DOE Joint Genome Institute (JGI-PGF)"/>
            <person name="Walter F."/>
            <person name="Albersmeier A."/>
            <person name="Kalinowski J."/>
            <person name="Ruckert C."/>
        </authorList>
    </citation>
    <scope>NUCLEOTIDE SEQUENCE</scope>
    <source>
        <strain evidence="9">CGMCC 1.15290</strain>
    </source>
</reference>
<sequence>MTADKKWLFFLLSGYVAILITGLHNYVLWHSLSVQLGGLTILLSLLYQPQGPPVRRYRFGIAALVFLVLFCCLPFKHFLLAALVCGAFFAVECFIKRVPLAAVLAVCFASSAADFAANLFTFPIRLQLSKIASGILTACGLTAYAEGNVIRCGSTSFAVDPACMGLQMLMASLLAALLLVVVYQKRYARRLPARWVGLLLAAVLVLNIVANLYRITCLVYFALLPGTWGHECMGICCWCICVLVPAVFLTRKLVQTKGALLPSTQPVLPARRVSSILHVLLLAGVGAALALRGHYQAPPATSLTGRLPGYQKTLLPGNVARFVSSNGLIYVKAIPGFYATEHHPMICWKGSGYQFTHVQEQQVAGHTVYMAQLNQDTNRLYTAWWYYNGSHHTISQLAWRSQAATGANNYALINITSHSEDTLVKEIINFTHQYHF</sequence>
<organism evidence="9 10">
    <name type="scientific">Filimonas zeae</name>
    <dbReference type="NCBI Taxonomy" id="1737353"/>
    <lineage>
        <taxon>Bacteria</taxon>
        <taxon>Pseudomonadati</taxon>
        <taxon>Bacteroidota</taxon>
        <taxon>Chitinophagia</taxon>
        <taxon>Chitinophagales</taxon>
        <taxon>Chitinophagaceae</taxon>
        <taxon>Filimonas</taxon>
    </lineage>
</organism>
<accession>A0A917MV56</accession>
<dbReference type="RefSeq" id="WP_188951876.1">
    <property type="nucleotide sequence ID" value="NZ_BMIB01000002.1"/>
</dbReference>
<keyword evidence="4 8" id="KW-0812">Transmembrane</keyword>
<name>A0A917MV56_9BACT</name>
<dbReference type="InterPro" id="IPR026392">
    <property type="entry name" value="Exo/Archaeosortase_dom"/>
</dbReference>
<feature type="transmembrane region" description="Helical" evidence="8">
    <location>
        <begin position="59"/>
        <end position="89"/>
    </location>
</feature>
<reference evidence="9" key="2">
    <citation type="submission" date="2020-09" db="EMBL/GenBank/DDBJ databases">
        <authorList>
            <person name="Sun Q."/>
            <person name="Zhou Y."/>
        </authorList>
    </citation>
    <scope>NUCLEOTIDE SEQUENCE</scope>
    <source>
        <strain evidence="9">CGMCC 1.15290</strain>
    </source>
</reference>
<dbReference type="Proteomes" id="UP000627292">
    <property type="component" value="Unassembled WGS sequence"/>
</dbReference>
<evidence type="ECO:0000256" key="5">
    <source>
        <dbReference type="ARBA" id="ARBA00022801"/>
    </source>
</evidence>
<keyword evidence="10" id="KW-1185">Reference proteome</keyword>
<feature type="transmembrane region" description="Helical" evidence="8">
    <location>
        <begin position="101"/>
        <end position="121"/>
    </location>
</feature>
<proteinExistence type="predicted"/>
<dbReference type="InterPro" id="IPR031006">
    <property type="entry name" value="Exosort_XrtN"/>
</dbReference>
<evidence type="ECO:0008006" key="11">
    <source>
        <dbReference type="Google" id="ProtNLM"/>
    </source>
</evidence>
<feature type="transmembrane region" description="Helical" evidence="8">
    <location>
        <begin position="7"/>
        <end position="23"/>
    </location>
</feature>
<gene>
    <name evidence="9" type="ORF">GCM10011379_19840</name>
</gene>
<comment type="caution">
    <text evidence="9">The sequence shown here is derived from an EMBL/GenBank/DDBJ whole genome shotgun (WGS) entry which is preliminary data.</text>
</comment>
<evidence type="ECO:0000256" key="3">
    <source>
        <dbReference type="ARBA" id="ARBA00022670"/>
    </source>
</evidence>
<keyword evidence="2" id="KW-1003">Cell membrane</keyword>
<dbReference type="InterPro" id="IPR019127">
    <property type="entry name" value="Exosortase"/>
</dbReference>
<dbReference type="NCBIfam" id="TIGR04178">
    <property type="entry name" value="exo_archaeo"/>
    <property type="match status" value="1"/>
</dbReference>
<evidence type="ECO:0000256" key="1">
    <source>
        <dbReference type="ARBA" id="ARBA00004651"/>
    </source>
</evidence>
<keyword evidence="7 8" id="KW-0472">Membrane</keyword>
<feature type="transmembrane region" description="Helical" evidence="8">
    <location>
        <begin position="228"/>
        <end position="249"/>
    </location>
</feature>
<dbReference type="EMBL" id="BMIB01000002">
    <property type="protein sequence ID" value="GGH66062.1"/>
    <property type="molecule type" value="Genomic_DNA"/>
</dbReference>
<dbReference type="GO" id="GO:0006508">
    <property type="term" value="P:proteolysis"/>
    <property type="evidence" value="ECO:0007669"/>
    <property type="project" value="UniProtKB-KW"/>
</dbReference>
<protein>
    <recommendedName>
        <fullName evidence="11">Exosortase N</fullName>
    </recommendedName>
</protein>
<evidence type="ECO:0000256" key="6">
    <source>
        <dbReference type="ARBA" id="ARBA00022989"/>
    </source>
</evidence>
<dbReference type="NCBIfam" id="TIGR04476">
    <property type="entry name" value="exosort_XrtN"/>
    <property type="match status" value="1"/>
</dbReference>
<keyword evidence="6 8" id="KW-1133">Transmembrane helix</keyword>
<keyword evidence="5" id="KW-0378">Hydrolase</keyword>